<dbReference type="AlphaFoldDB" id="A0AAX1IIL4"/>
<reference evidence="1 2" key="1">
    <citation type="submission" date="2020-08" db="EMBL/GenBank/DDBJ databases">
        <title>Phenotypic and transcriptomic analysis of seven clinical Stenotrophomonas maltophilia isolates identify a small set of shared and commonly regulated genes involved in biofilm lifestyle.</title>
        <authorList>
            <person name="Alio I."/>
            <person name="Gudzuhn M."/>
            <person name="Streit W."/>
        </authorList>
    </citation>
    <scope>NUCLEOTIDE SEQUENCE [LARGE SCALE GENOMIC DNA]</scope>
    <source>
        <strain evidence="1 2">UHH_SKK55</strain>
    </source>
</reference>
<accession>A0AAX1IIL4</accession>
<dbReference type="Proteomes" id="UP000515598">
    <property type="component" value="Chromosome"/>
</dbReference>
<sequence length="173" mass="19594">MLQFDDSPVTRQGPVQWAMINNDVLRSVRYSLDLGDQHVVALCQTADPAFAVDTGQVKAWLRREDEPGFEAMNDSALAHFLDGLIVHLRGRDESQPQRAVETRIDNNLVLKKLRVAFQLRDVDLMEIFASAGFNVSKSEVGALFRQPGHANYRRCLDQMLRNFLKGLSLRLRG</sequence>
<protein>
    <recommendedName>
        <fullName evidence="3">DUF1456 family protein</fullName>
    </recommendedName>
</protein>
<dbReference type="PANTHER" id="PTHR37805">
    <property type="entry name" value="CYTOPLASMIC PROTEIN-RELATED"/>
    <property type="match status" value="1"/>
</dbReference>
<gene>
    <name evidence="1" type="ORF">GPNADHDJ_03216</name>
</gene>
<evidence type="ECO:0000313" key="1">
    <source>
        <dbReference type="EMBL" id="QNG78989.1"/>
    </source>
</evidence>
<dbReference type="InterPro" id="IPR009921">
    <property type="entry name" value="YehS-like"/>
</dbReference>
<proteinExistence type="predicted"/>
<organism evidence="1 2">
    <name type="scientific">Stenotrophomonas maltophilia</name>
    <name type="common">Pseudomonas maltophilia</name>
    <name type="synonym">Xanthomonas maltophilia</name>
    <dbReference type="NCBI Taxonomy" id="40324"/>
    <lineage>
        <taxon>Bacteria</taxon>
        <taxon>Pseudomonadati</taxon>
        <taxon>Pseudomonadota</taxon>
        <taxon>Gammaproteobacteria</taxon>
        <taxon>Lysobacterales</taxon>
        <taxon>Lysobacteraceae</taxon>
        <taxon>Stenotrophomonas</taxon>
        <taxon>Stenotrophomonas maltophilia group</taxon>
    </lineage>
</organism>
<dbReference type="EMBL" id="CP060025">
    <property type="protein sequence ID" value="QNG78989.1"/>
    <property type="molecule type" value="Genomic_DNA"/>
</dbReference>
<dbReference type="PANTHER" id="PTHR37805:SF1">
    <property type="entry name" value="CYTOPLASMIC PROTEIN"/>
    <property type="match status" value="1"/>
</dbReference>
<evidence type="ECO:0008006" key="3">
    <source>
        <dbReference type="Google" id="ProtNLM"/>
    </source>
</evidence>
<dbReference type="Pfam" id="PF07308">
    <property type="entry name" value="DUF1456"/>
    <property type="match status" value="2"/>
</dbReference>
<name>A0AAX1IIL4_STEMA</name>
<evidence type="ECO:0000313" key="2">
    <source>
        <dbReference type="Proteomes" id="UP000515598"/>
    </source>
</evidence>